<reference evidence="2 3" key="1">
    <citation type="submission" date="2019-02" db="EMBL/GenBank/DDBJ databases">
        <title>Sequencing the genomes of 1000 actinobacteria strains.</title>
        <authorList>
            <person name="Klenk H.-P."/>
        </authorList>
    </citation>
    <scope>NUCLEOTIDE SEQUENCE [LARGE SCALE GENOMIC DNA]</scope>
    <source>
        <strain evidence="2 3">DSM 45779</strain>
    </source>
</reference>
<sequence>MTRPATTPPTVARRRPPVPVVVVAVIVVVLTGFGCFGLVYFGLFVSPDVNPAVGSPAAVAFAAVGLVLTITAAASLPGLWRGRRGAWHVLTCLVTAQLYFGSYKLLVEGETDSAIFMVANLVVGVLLLLPATRRHVSA</sequence>
<dbReference type="Proteomes" id="UP000291591">
    <property type="component" value="Unassembled WGS sequence"/>
</dbReference>
<proteinExistence type="predicted"/>
<dbReference type="EMBL" id="SHKL01000001">
    <property type="protein sequence ID" value="RZT85489.1"/>
    <property type="molecule type" value="Genomic_DNA"/>
</dbReference>
<keyword evidence="1" id="KW-0472">Membrane</keyword>
<feature type="transmembrane region" description="Helical" evidence="1">
    <location>
        <begin position="57"/>
        <end position="80"/>
    </location>
</feature>
<dbReference type="AlphaFoldDB" id="A0A4Q7UZ58"/>
<feature type="transmembrane region" description="Helical" evidence="1">
    <location>
        <begin position="20"/>
        <end position="45"/>
    </location>
</feature>
<gene>
    <name evidence="2" type="ORF">EV383_2356</name>
</gene>
<dbReference type="PROSITE" id="PS51257">
    <property type="entry name" value="PROKAR_LIPOPROTEIN"/>
    <property type="match status" value="1"/>
</dbReference>
<keyword evidence="1" id="KW-0812">Transmembrane</keyword>
<protein>
    <submittedName>
        <fullName evidence="2">Uncharacterized protein</fullName>
    </submittedName>
</protein>
<dbReference type="RefSeq" id="WP_130289938.1">
    <property type="nucleotide sequence ID" value="NZ_SHKL01000001.1"/>
</dbReference>
<comment type="caution">
    <text evidence="2">The sequence shown here is derived from an EMBL/GenBank/DDBJ whole genome shotgun (WGS) entry which is preliminary data.</text>
</comment>
<name>A0A4Q7UZ58_PSEST</name>
<evidence type="ECO:0000313" key="3">
    <source>
        <dbReference type="Proteomes" id="UP000291591"/>
    </source>
</evidence>
<feature type="transmembrane region" description="Helical" evidence="1">
    <location>
        <begin position="87"/>
        <end position="107"/>
    </location>
</feature>
<keyword evidence="3" id="KW-1185">Reference proteome</keyword>
<accession>A0A4Q7UZ58</accession>
<keyword evidence="1" id="KW-1133">Transmembrane helix</keyword>
<evidence type="ECO:0000256" key="1">
    <source>
        <dbReference type="SAM" id="Phobius"/>
    </source>
</evidence>
<feature type="transmembrane region" description="Helical" evidence="1">
    <location>
        <begin position="113"/>
        <end position="132"/>
    </location>
</feature>
<organism evidence="2 3">
    <name type="scientific">Pseudonocardia sediminis</name>
    <dbReference type="NCBI Taxonomy" id="1397368"/>
    <lineage>
        <taxon>Bacteria</taxon>
        <taxon>Bacillati</taxon>
        <taxon>Actinomycetota</taxon>
        <taxon>Actinomycetes</taxon>
        <taxon>Pseudonocardiales</taxon>
        <taxon>Pseudonocardiaceae</taxon>
        <taxon>Pseudonocardia</taxon>
    </lineage>
</organism>
<evidence type="ECO:0000313" key="2">
    <source>
        <dbReference type="EMBL" id="RZT85489.1"/>
    </source>
</evidence>